<dbReference type="EMBL" id="CAWUHB010000017">
    <property type="protein sequence ID" value="CAK7219337.1"/>
    <property type="molecule type" value="Genomic_DNA"/>
</dbReference>
<evidence type="ECO:0008006" key="4">
    <source>
        <dbReference type="Google" id="ProtNLM"/>
    </source>
</evidence>
<dbReference type="Proteomes" id="UP001642405">
    <property type="component" value="Unassembled WGS sequence"/>
</dbReference>
<accession>A0ABP0BI98</accession>
<feature type="region of interest" description="Disordered" evidence="1">
    <location>
        <begin position="1"/>
        <end position="24"/>
    </location>
</feature>
<sequence>MADKVQPWKAAWPAANTNAATSPDTSVEYGIAKGDIAVVDGTAANVKPAAPLRLEQTATAAAEKTQPWKASWPGAEAPAGSNASLAAAEYGVPEGDIAVVDGTAANVKPSARKTVRVVRA</sequence>
<protein>
    <recommendedName>
        <fullName evidence="4">Hypervirulence associated protein TUDOR domain-containing protein</fullName>
    </recommendedName>
</protein>
<name>A0ABP0BI98_9PEZI</name>
<evidence type="ECO:0000313" key="2">
    <source>
        <dbReference type="EMBL" id="CAK7219337.1"/>
    </source>
</evidence>
<evidence type="ECO:0000313" key="3">
    <source>
        <dbReference type="Proteomes" id="UP001642405"/>
    </source>
</evidence>
<organism evidence="2 3">
    <name type="scientific">Sporothrix curviconia</name>
    <dbReference type="NCBI Taxonomy" id="1260050"/>
    <lineage>
        <taxon>Eukaryota</taxon>
        <taxon>Fungi</taxon>
        <taxon>Dikarya</taxon>
        <taxon>Ascomycota</taxon>
        <taxon>Pezizomycotina</taxon>
        <taxon>Sordariomycetes</taxon>
        <taxon>Sordariomycetidae</taxon>
        <taxon>Ophiostomatales</taxon>
        <taxon>Ophiostomataceae</taxon>
        <taxon>Sporothrix</taxon>
    </lineage>
</organism>
<feature type="region of interest" description="Disordered" evidence="1">
    <location>
        <begin position="58"/>
        <end position="83"/>
    </location>
</feature>
<feature type="compositionally biased region" description="Low complexity" evidence="1">
    <location>
        <begin position="7"/>
        <end position="21"/>
    </location>
</feature>
<comment type="caution">
    <text evidence="2">The sequence shown here is derived from an EMBL/GenBank/DDBJ whole genome shotgun (WGS) entry which is preliminary data.</text>
</comment>
<keyword evidence="3" id="KW-1185">Reference proteome</keyword>
<evidence type="ECO:0000256" key="1">
    <source>
        <dbReference type="SAM" id="MobiDB-lite"/>
    </source>
</evidence>
<reference evidence="2 3" key="1">
    <citation type="submission" date="2024-01" db="EMBL/GenBank/DDBJ databases">
        <authorList>
            <person name="Allen C."/>
            <person name="Tagirdzhanova G."/>
        </authorList>
    </citation>
    <scope>NUCLEOTIDE SEQUENCE [LARGE SCALE GENOMIC DNA]</scope>
</reference>
<gene>
    <name evidence="2" type="ORF">SCUCBS95973_003786</name>
</gene>
<proteinExistence type="predicted"/>